<dbReference type="EMBL" id="QNRQ01000017">
    <property type="protein sequence ID" value="RBP35424.1"/>
    <property type="molecule type" value="Genomic_DNA"/>
</dbReference>
<evidence type="ECO:0000256" key="3">
    <source>
        <dbReference type="ARBA" id="ARBA00022475"/>
    </source>
</evidence>
<name>A0A366H3N7_9BURK</name>
<gene>
    <name evidence="9" type="ORF">DFR37_11728</name>
</gene>
<dbReference type="InterPro" id="IPR032818">
    <property type="entry name" value="DedA-like"/>
</dbReference>
<comment type="caution">
    <text evidence="9">The sequence shown here is derived from an EMBL/GenBank/DDBJ whole genome shotgun (WGS) entry which is preliminary data.</text>
</comment>
<evidence type="ECO:0000256" key="6">
    <source>
        <dbReference type="ARBA" id="ARBA00023136"/>
    </source>
</evidence>
<evidence type="ECO:0000256" key="2">
    <source>
        <dbReference type="ARBA" id="ARBA00010792"/>
    </source>
</evidence>
<dbReference type="Proteomes" id="UP000253628">
    <property type="component" value="Unassembled WGS sequence"/>
</dbReference>
<keyword evidence="5 7" id="KW-1133">Transmembrane helix</keyword>
<feature type="transmembrane region" description="Helical" evidence="7">
    <location>
        <begin position="37"/>
        <end position="64"/>
    </location>
</feature>
<keyword evidence="3 7" id="KW-1003">Cell membrane</keyword>
<comment type="similarity">
    <text evidence="2 7">Belongs to the DedA family.</text>
</comment>
<dbReference type="InterPro" id="IPR032816">
    <property type="entry name" value="VTT_dom"/>
</dbReference>
<protein>
    <submittedName>
        <fullName evidence="9">Membrane-associated protein</fullName>
    </submittedName>
</protein>
<dbReference type="OrthoDB" id="9813426at2"/>
<accession>A0A366H3N7</accession>
<dbReference type="GO" id="GO:0005886">
    <property type="term" value="C:plasma membrane"/>
    <property type="evidence" value="ECO:0007669"/>
    <property type="project" value="UniProtKB-SubCell"/>
</dbReference>
<evidence type="ECO:0000256" key="7">
    <source>
        <dbReference type="RuleBase" id="RU367016"/>
    </source>
</evidence>
<feature type="domain" description="VTT" evidence="8">
    <location>
        <begin position="31"/>
        <end position="154"/>
    </location>
</feature>
<proteinExistence type="inferred from homology"/>
<evidence type="ECO:0000313" key="10">
    <source>
        <dbReference type="Proteomes" id="UP000253628"/>
    </source>
</evidence>
<dbReference type="PANTHER" id="PTHR30353:SF0">
    <property type="entry name" value="TRANSMEMBRANE PROTEIN"/>
    <property type="match status" value="1"/>
</dbReference>
<keyword evidence="6 7" id="KW-0472">Membrane</keyword>
<keyword evidence="4 7" id="KW-0812">Transmembrane</keyword>
<comment type="subcellular location">
    <subcellularLocation>
        <location evidence="1 7">Cell membrane</location>
        <topology evidence="1 7">Multi-pass membrane protein</topology>
    </subcellularLocation>
</comment>
<evidence type="ECO:0000313" key="9">
    <source>
        <dbReference type="EMBL" id="RBP35424.1"/>
    </source>
</evidence>
<dbReference type="PANTHER" id="PTHR30353">
    <property type="entry name" value="INNER MEMBRANE PROTEIN DEDA-RELATED"/>
    <property type="match status" value="1"/>
</dbReference>
<keyword evidence="10" id="KW-1185">Reference proteome</keyword>
<organism evidence="9 10">
    <name type="scientific">Eoetvoesiella caeni</name>
    <dbReference type="NCBI Taxonomy" id="645616"/>
    <lineage>
        <taxon>Bacteria</taxon>
        <taxon>Pseudomonadati</taxon>
        <taxon>Pseudomonadota</taxon>
        <taxon>Betaproteobacteria</taxon>
        <taxon>Burkholderiales</taxon>
        <taxon>Alcaligenaceae</taxon>
        <taxon>Eoetvoesiella</taxon>
    </lineage>
</organism>
<reference evidence="9 10" key="1">
    <citation type="submission" date="2018-06" db="EMBL/GenBank/DDBJ databases">
        <title>Genomic Encyclopedia of Type Strains, Phase IV (KMG-IV): sequencing the most valuable type-strain genomes for metagenomic binning, comparative biology and taxonomic classification.</title>
        <authorList>
            <person name="Goeker M."/>
        </authorList>
    </citation>
    <scope>NUCLEOTIDE SEQUENCE [LARGE SCALE GENOMIC DNA]</scope>
    <source>
        <strain evidence="9 10">DSM 25520</strain>
    </source>
</reference>
<feature type="transmembrane region" description="Helical" evidence="7">
    <location>
        <begin position="160"/>
        <end position="183"/>
    </location>
</feature>
<evidence type="ECO:0000256" key="5">
    <source>
        <dbReference type="ARBA" id="ARBA00022989"/>
    </source>
</evidence>
<dbReference type="Pfam" id="PF09335">
    <property type="entry name" value="VTT_dom"/>
    <property type="match status" value="1"/>
</dbReference>
<feature type="transmembrane region" description="Helical" evidence="7">
    <location>
        <begin position="134"/>
        <end position="154"/>
    </location>
</feature>
<feature type="transmembrane region" description="Helical" evidence="7">
    <location>
        <begin position="7"/>
        <end position="31"/>
    </location>
</feature>
<dbReference type="AlphaFoldDB" id="A0A366H3N7"/>
<sequence>MALLQQNWLYGITLVATVIFLETGLVILPFLPGDSLLFAVGAFLGISGIFPVPALAILIAAAFFGDLINFKIGSSRVGSTIIKKQWIRPAHLSKARGFFERFGGVVIIMARFIPVVRSVAPFLAGMAGMNPARFLSYNIIGGMLWCILLVMAGYGLGQFVWVQANLTLLAGLIIAISLLPLGVQAYRKRR</sequence>
<evidence type="ECO:0000256" key="4">
    <source>
        <dbReference type="ARBA" id="ARBA00022692"/>
    </source>
</evidence>
<evidence type="ECO:0000259" key="8">
    <source>
        <dbReference type="Pfam" id="PF09335"/>
    </source>
</evidence>
<evidence type="ECO:0000256" key="1">
    <source>
        <dbReference type="ARBA" id="ARBA00004651"/>
    </source>
</evidence>